<evidence type="ECO:0000313" key="2">
    <source>
        <dbReference type="Proteomes" id="UP001152795"/>
    </source>
</evidence>
<dbReference type="Proteomes" id="UP001152795">
    <property type="component" value="Unassembled WGS sequence"/>
</dbReference>
<name>A0A7D9D6L3_PARCT</name>
<keyword evidence="2" id="KW-1185">Reference proteome</keyword>
<dbReference type="AlphaFoldDB" id="A0A7D9D6L3"/>
<accession>A0A7D9D6L3</accession>
<sequence length="219" mass="23576">MKITCTLLSLCCCILFLSTSAKDETGRTALKGDSGLERKGDKFPFCPIDKKRSKQIKEITAILKQSTASKGKVGVTDSRKGSRSVRSTSSCTFPFPHCGIASLRIDADGVNTIHGPMRDCCSDCRGVFDRCVSGMVSANKSCLDCLDTWTRCMNNCTLLHFCNLSGGTTALRPGVTGATTSVHKQKGSKGPKKSNLCPTKKVKNGGSYCIKRSCFPIRV</sequence>
<gene>
    <name evidence="1" type="ORF">PACLA_8A058789</name>
</gene>
<proteinExistence type="predicted"/>
<organism evidence="1 2">
    <name type="scientific">Paramuricea clavata</name>
    <name type="common">Red gorgonian</name>
    <name type="synonym">Violescent sea-whip</name>
    <dbReference type="NCBI Taxonomy" id="317549"/>
    <lineage>
        <taxon>Eukaryota</taxon>
        <taxon>Metazoa</taxon>
        <taxon>Cnidaria</taxon>
        <taxon>Anthozoa</taxon>
        <taxon>Octocorallia</taxon>
        <taxon>Malacalcyonacea</taxon>
        <taxon>Plexauridae</taxon>
        <taxon>Paramuricea</taxon>
    </lineage>
</organism>
<dbReference type="EMBL" id="CACRXK020000088">
    <property type="protein sequence ID" value="CAB3978081.1"/>
    <property type="molecule type" value="Genomic_DNA"/>
</dbReference>
<evidence type="ECO:0000313" key="1">
    <source>
        <dbReference type="EMBL" id="CAB3978081.1"/>
    </source>
</evidence>
<protein>
    <submittedName>
        <fullName evidence="1">Uncharacterized protein</fullName>
    </submittedName>
</protein>
<comment type="caution">
    <text evidence="1">The sequence shown here is derived from an EMBL/GenBank/DDBJ whole genome shotgun (WGS) entry which is preliminary data.</text>
</comment>
<reference evidence="1" key="1">
    <citation type="submission" date="2020-04" db="EMBL/GenBank/DDBJ databases">
        <authorList>
            <person name="Alioto T."/>
            <person name="Alioto T."/>
            <person name="Gomez Garrido J."/>
        </authorList>
    </citation>
    <scope>NUCLEOTIDE SEQUENCE</scope>
    <source>
        <strain evidence="1">A484AB</strain>
    </source>
</reference>